<evidence type="ECO:0000256" key="5">
    <source>
        <dbReference type="ARBA" id="ARBA00022801"/>
    </source>
</evidence>
<evidence type="ECO:0000313" key="10">
    <source>
        <dbReference type="Proteomes" id="UP000664132"/>
    </source>
</evidence>
<protein>
    <recommendedName>
        <fullName evidence="3">alpha-galactosidase</fullName>
        <ecNumber evidence="3">3.2.1.22</ecNumber>
    </recommendedName>
</protein>
<dbReference type="GO" id="GO:0005975">
    <property type="term" value="P:carbohydrate metabolic process"/>
    <property type="evidence" value="ECO:0007669"/>
    <property type="project" value="InterPro"/>
</dbReference>
<feature type="signal peptide" evidence="7">
    <location>
        <begin position="1"/>
        <end position="20"/>
    </location>
</feature>
<gene>
    <name evidence="9" type="ORF">IFR04_007865</name>
</gene>
<dbReference type="EC" id="3.2.1.22" evidence="3"/>
<dbReference type="SUPFAM" id="SSF51445">
    <property type="entry name" value="(Trans)glycosidases"/>
    <property type="match status" value="1"/>
</dbReference>
<dbReference type="SUPFAM" id="SSF51011">
    <property type="entry name" value="Glycosyl hydrolase domain"/>
    <property type="match status" value="1"/>
</dbReference>
<dbReference type="Gene3D" id="2.60.40.1180">
    <property type="entry name" value="Golgi alpha-mannosidase II"/>
    <property type="match status" value="1"/>
</dbReference>
<evidence type="ECO:0000256" key="6">
    <source>
        <dbReference type="ARBA" id="ARBA00023295"/>
    </source>
</evidence>
<dbReference type="Gene3D" id="3.20.20.70">
    <property type="entry name" value="Aldolase class I"/>
    <property type="match status" value="1"/>
</dbReference>
<feature type="domain" description="Alpha galactosidase C-terminal" evidence="8">
    <location>
        <begin position="376"/>
        <end position="461"/>
    </location>
</feature>
<keyword evidence="5" id="KW-0378">Hydrolase</keyword>
<dbReference type="EMBL" id="JAFJYH010000115">
    <property type="protein sequence ID" value="KAG4419004.1"/>
    <property type="molecule type" value="Genomic_DNA"/>
</dbReference>
<comment type="caution">
    <text evidence="9">The sequence shown here is derived from an EMBL/GenBank/DDBJ whole genome shotgun (WGS) entry which is preliminary data.</text>
</comment>
<dbReference type="CDD" id="cd14792">
    <property type="entry name" value="GH27"/>
    <property type="match status" value="1"/>
</dbReference>
<dbReference type="GO" id="GO:0004557">
    <property type="term" value="F:alpha-galactosidase activity"/>
    <property type="evidence" value="ECO:0007669"/>
    <property type="project" value="UniProtKB-EC"/>
</dbReference>
<dbReference type="PANTHER" id="PTHR11452:SF33">
    <property type="entry name" value="ALPHA-GALACTOSIDASE 2"/>
    <property type="match status" value="1"/>
</dbReference>
<evidence type="ECO:0000256" key="4">
    <source>
        <dbReference type="ARBA" id="ARBA00022729"/>
    </source>
</evidence>
<comment type="catalytic activity">
    <reaction evidence="1">
        <text>Hydrolysis of terminal, non-reducing alpha-D-galactose residues in alpha-D-galactosides, including galactose oligosaccharides, galactomannans and galactolipids.</text>
        <dbReference type="EC" id="3.2.1.22"/>
    </reaction>
</comment>
<sequence>MMAILSLATALGLFMSTVSAHLKVLKMGTTVDGTTLPVRGWNSWGLQAAGYIEAFDEVHVRAQCDQMYSTLQGKYSLCGLDSGWSRDGGDENGIIQYDEKKFDLPNFANHIHSKGGLLGVYVVPGPFVSDYNKTIKGTDTKIRDICNHEYGFVRCALNYDHPDTQNWFNSNAAQFAAWGVDYIKLDFITPGSPEHGDVDLVADSSREVIGWHKAIQKSGRKITLQVSWKLDRSKKYFDIWRANADSMRVDQDVNNYANKTPLVKWTDVQRDINNYRDWAVTALSFYDVARIHPNMDMMFVANGPEISGLNEDQRKTIFYHWIGASAELNLGSDLTKMDAFGIALLTHPGLLSAASFTGRYPMQPRNPSSGGNASKQLQAWISGPAPSGELIVVLANYGRDEGTGGYGTDFTGTQTVTAGWRDLGVKVEGRYRCIDVYSGENVGLRSGFSARLASYQSVMYRCSKGR</sequence>
<keyword evidence="6" id="KW-0326">Glycosidase</keyword>
<dbReference type="InterPro" id="IPR013785">
    <property type="entry name" value="Aldolase_TIM"/>
</dbReference>
<dbReference type="Proteomes" id="UP000664132">
    <property type="component" value="Unassembled WGS sequence"/>
</dbReference>
<feature type="chain" id="PRO_5034609875" description="alpha-galactosidase" evidence="7">
    <location>
        <begin position="21"/>
        <end position="466"/>
    </location>
</feature>
<dbReference type="InterPro" id="IPR017853">
    <property type="entry name" value="GH"/>
</dbReference>
<accession>A0A8H7TFV8</accession>
<evidence type="ECO:0000259" key="8">
    <source>
        <dbReference type="Pfam" id="PF17801"/>
    </source>
</evidence>
<keyword evidence="10" id="KW-1185">Reference proteome</keyword>
<dbReference type="PANTHER" id="PTHR11452">
    <property type="entry name" value="ALPHA-GALACTOSIDASE/ALPHA-N-ACETYLGALACTOSAMINIDASE"/>
    <property type="match status" value="1"/>
</dbReference>
<dbReference type="Pfam" id="PF17801">
    <property type="entry name" value="Melibiase_C"/>
    <property type="match status" value="1"/>
</dbReference>
<dbReference type="InterPro" id="IPR013780">
    <property type="entry name" value="Glyco_hydro_b"/>
</dbReference>
<organism evidence="9 10">
    <name type="scientific">Cadophora malorum</name>
    <dbReference type="NCBI Taxonomy" id="108018"/>
    <lineage>
        <taxon>Eukaryota</taxon>
        <taxon>Fungi</taxon>
        <taxon>Dikarya</taxon>
        <taxon>Ascomycota</taxon>
        <taxon>Pezizomycotina</taxon>
        <taxon>Leotiomycetes</taxon>
        <taxon>Helotiales</taxon>
        <taxon>Ploettnerulaceae</taxon>
        <taxon>Cadophora</taxon>
    </lineage>
</organism>
<proteinExistence type="inferred from homology"/>
<dbReference type="AlphaFoldDB" id="A0A8H7TFV8"/>
<evidence type="ECO:0000313" key="9">
    <source>
        <dbReference type="EMBL" id="KAG4419004.1"/>
    </source>
</evidence>
<reference evidence="9" key="1">
    <citation type="submission" date="2021-02" db="EMBL/GenBank/DDBJ databases">
        <title>Genome sequence Cadophora malorum strain M34.</title>
        <authorList>
            <person name="Stefanovic E."/>
            <person name="Vu D."/>
            <person name="Scully C."/>
            <person name="Dijksterhuis J."/>
            <person name="Roader J."/>
            <person name="Houbraken J."/>
        </authorList>
    </citation>
    <scope>NUCLEOTIDE SEQUENCE</scope>
    <source>
        <strain evidence="9">M34</strain>
    </source>
</reference>
<evidence type="ECO:0000256" key="7">
    <source>
        <dbReference type="SAM" id="SignalP"/>
    </source>
</evidence>
<keyword evidence="4 7" id="KW-0732">Signal</keyword>
<evidence type="ECO:0000256" key="2">
    <source>
        <dbReference type="ARBA" id="ARBA00009743"/>
    </source>
</evidence>
<dbReference type="InterPro" id="IPR002241">
    <property type="entry name" value="Glyco_hydro_27"/>
</dbReference>
<evidence type="ECO:0000256" key="1">
    <source>
        <dbReference type="ARBA" id="ARBA00001255"/>
    </source>
</evidence>
<evidence type="ECO:0000256" key="3">
    <source>
        <dbReference type="ARBA" id="ARBA00012755"/>
    </source>
</evidence>
<dbReference type="OrthoDB" id="5795902at2759"/>
<name>A0A8H7TFV8_9HELO</name>
<dbReference type="InterPro" id="IPR041233">
    <property type="entry name" value="Melibiase_C"/>
</dbReference>
<comment type="similarity">
    <text evidence="2">Belongs to the glycosyl hydrolase 27 family.</text>
</comment>